<dbReference type="Gene3D" id="3.40.605.10">
    <property type="entry name" value="Aldehyde Dehydrogenase, Chain A, domain 1"/>
    <property type="match status" value="1"/>
</dbReference>
<gene>
    <name evidence="9" type="ORF">SAMN04487910_4404</name>
</gene>
<reference evidence="10" key="1">
    <citation type="submission" date="2016-10" db="EMBL/GenBank/DDBJ databases">
        <authorList>
            <person name="Varghese N."/>
            <person name="Submissions S."/>
        </authorList>
    </citation>
    <scope>NUCLEOTIDE SEQUENCE [LARGE SCALE GENOMIC DNA]</scope>
    <source>
        <strain evidence="10">DSM 25232 / NCIMB 14723 / 92V</strain>
    </source>
</reference>
<evidence type="ECO:0000256" key="6">
    <source>
        <dbReference type="PROSITE-ProRule" id="PRU10007"/>
    </source>
</evidence>
<organism evidence="9 10">
    <name type="scientific">Aquimarina amphilecti</name>
    <dbReference type="NCBI Taxonomy" id="1038014"/>
    <lineage>
        <taxon>Bacteria</taxon>
        <taxon>Pseudomonadati</taxon>
        <taxon>Bacteroidota</taxon>
        <taxon>Flavobacteriia</taxon>
        <taxon>Flavobacteriales</taxon>
        <taxon>Flavobacteriaceae</taxon>
        <taxon>Aquimarina</taxon>
    </lineage>
</organism>
<keyword evidence="2 4" id="KW-0560">Oxidoreductase</keyword>
<dbReference type="InterPro" id="IPR016163">
    <property type="entry name" value="Ald_DH_C"/>
</dbReference>
<dbReference type="STRING" id="1038014.SAMN04487910_4404"/>
<dbReference type="Gene3D" id="3.40.309.10">
    <property type="entry name" value="Aldehyde Dehydrogenase, Chain A, domain 2"/>
    <property type="match status" value="1"/>
</dbReference>
<dbReference type="InterPro" id="IPR012394">
    <property type="entry name" value="Aldehyde_DH_NAD(P)"/>
</dbReference>
<dbReference type="FunFam" id="3.40.309.10:FF:000003">
    <property type="entry name" value="Aldehyde dehydrogenase"/>
    <property type="match status" value="1"/>
</dbReference>
<keyword evidence="10" id="KW-1185">Reference proteome</keyword>
<proteinExistence type="inferred from homology"/>
<dbReference type="SUPFAM" id="SSF53720">
    <property type="entry name" value="ALDH-like"/>
    <property type="match status" value="1"/>
</dbReference>
<dbReference type="GO" id="GO:0004029">
    <property type="term" value="F:aldehyde dehydrogenase (NAD+) activity"/>
    <property type="evidence" value="ECO:0007669"/>
    <property type="project" value="TreeGrafter"/>
</dbReference>
<dbReference type="InterPro" id="IPR016160">
    <property type="entry name" value="Ald_DH_CS_CYS"/>
</dbReference>
<dbReference type="FunFam" id="3.40.605.10:FF:000004">
    <property type="entry name" value="Aldehyde dehydrogenase"/>
    <property type="match status" value="1"/>
</dbReference>
<evidence type="ECO:0000256" key="5">
    <source>
        <dbReference type="PIRSR" id="PIRSR036492-1"/>
    </source>
</evidence>
<evidence type="ECO:0000256" key="3">
    <source>
        <dbReference type="ARBA" id="ARBA00023027"/>
    </source>
</evidence>
<dbReference type="GO" id="GO:0006081">
    <property type="term" value="P:aldehyde metabolic process"/>
    <property type="evidence" value="ECO:0007669"/>
    <property type="project" value="InterPro"/>
</dbReference>
<feature type="active site" evidence="5">
    <location>
        <position position="243"/>
    </location>
</feature>
<protein>
    <recommendedName>
        <fullName evidence="4">Aldehyde dehydrogenase</fullName>
    </recommendedName>
</protein>
<dbReference type="PANTHER" id="PTHR43570:SF16">
    <property type="entry name" value="ALDEHYDE DEHYDROGENASE TYPE III, ISOFORM Q"/>
    <property type="match status" value="1"/>
</dbReference>
<dbReference type="PIRSF" id="PIRSF036492">
    <property type="entry name" value="ALDH"/>
    <property type="match status" value="1"/>
</dbReference>
<dbReference type="Pfam" id="PF00171">
    <property type="entry name" value="Aldedh"/>
    <property type="match status" value="1"/>
</dbReference>
<accession>A0A1H7WFD8</accession>
<dbReference type="PROSITE" id="PS00070">
    <property type="entry name" value="ALDEHYDE_DEHYDR_CYS"/>
    <property type="match status" value="1"/>
</dbReference>
<evidence type="ECO:0000256" key="7">
    <source>
        <dbReference type="RuleBase" id="RU003345"/>
    </source>
</evidence>
<dbReference type="AlphaFoldDB" id="A0A1H7WFD8"/>
<dbReference type="RefSeq" id="WP_091412381.1">
    <property type="nucleotide sequence ID" value="NZ_FOAB01000010.1"/>
</dbReference>
<evidence type="ECO:0000256" key="4">
    <source>
        <dbReference type="PIRNR" id="PIRNR036492"/>
    </source>
</evidence>
<dbReference type="InterPro" id="IPR016162">
    <property type="entry name" value="Ald_DH_N"/>
</dbReference>
<dbReference type="PROSITE" id="PS00687">
    <property type="entry name" value="ALDEHYDE_DEHYDR_GLU"/>
    <property type="match status" value="1"/>
</dbReference>
<dbReference type="InterPro" id="IPR015590">
    <property type="entry name" value="Aldehyde_DH_dom"/>
</dbReference>
<dbReference type="GO" id="GO:0005737">
    <property type="term" value="C:cytoplasm"/>
    <property type="evidence" value="ECO:0007669"/>
    <property type="project" value="TreeGrafter"/>
</dbReference>
<dbReference type="CDD" id="cd07136">
    <property type="entry name" value="ALDH_YwdH-P39616"/>
    <property type="match status" value="1"/>
</dbReference>
<comment type="similarity">
    <text evidence="1 4 7">Belongs to the aldehyde dehydrogenase family.</text>
</comment>
<evidence type="ECO:0000256" key="2">
    <source>
        <dbReference type="ARBA" id="ARBA00023002"/>
    </source>
</evidence>
<sequence>MNYQEIINTQKTFFDTNTTKEISYRVKELKRLKNVLQKNEDLLYNAIYNDFKKSKYETYTTELAIIYHEIDLAIVNTKKWSKKKRVGTGLANLPGKSYIIPEPLGTILVMGAWNYPFQLSLVPAIAAIAAGCTVILKPSEIPSNSSSIMAKIINQNFSESFFKVIEGGVKETTELLKVRFDKIFFTGSIPVGKIVYQAAAKHLTPVTLELGGKSPAIITKDVDIDMTAKRLVWAKFLNTGQTCIAPDYIMVESTIHNELLSAIKKHIEKADYKVENQNYTQIVNQKNFERLQALIKNDKIYLGGQCDAENRIIVPTILTEVSFTDKVMQEEIFGPILPVLSFDSIEKAILDIKTLSKPLSCYIFTKNKTIKNKILNEISFGGGAINDAVMHFMEQNLPFGGVGDSGTGNYHGKAGFVAFSHYKSILQKSFLIELNLKYSPYTSTKLKWLKRLIG</sequence>
<dbReference type="Proteomes" id="UP000198521">
    <property type="component" value="Unassembled WGS sequence"/>
</dbReference>
<evidence type="ECO:0000256" key="1">
    <source>
        <dbReference type="ARBA" id="ARBA00009986"/>
    </source>
</evidence>
<dbReference type="OrthoDB" id="973733at2"/>
<dbReference type="InterPro" id="IPR016161">
    <property type="entry name" value="Ald_DH/histidinol_DH"/>
</dbReference>
<evidence type="ECO:0000259" key="8">
    <source>
        <dbReference type="Pfam" id="PF00171"/>
    </source>
</evidence>
<feature type="active site" evidence="5 6">
    <location>
        <position position="209"/>
    </location>
</feature>
<keyword evidence="3" id="KW-0520">NAD</keyword>
<dbReference type="EMBL" id="FOAB01000010">
    <property type="protein sequence ID" value="SEM19789.1"/>
    <property type="molecule type" value="Genomic_DNA"/>
</dbReference>
<dbReference type="InterPro" id="IPR029510">
    <property type="entry name" value="Ald_DH_CS_GLU"/>
</dbReference>
<evidence type="ECO:0000313" key="10">
    <source>
        <dbReference type="Proteomes" id="UP000198521"/>
    </source>
</evidence>
<evidence type="ECO:0000313" key="9">
    <source>
        <dbReference type="EMBL" id="SEM19789.1"/>
    </source>
</evidence>
<feature type="domain" description="Aldehyde dehydrogenase" evidence="8">
    <location>
        <begin position="5"/>
        <end position="425"/>
    </location>
</feature>
<dbReference type="PANTHER" id="PTHR43570">
    <property type="entry name" value="ALDEHYDE DEHYDROGENASE"/>
    <property type="match status" value="1"/>
</dbReference>
<name>A0A1H7WFD8_AQUAM</name>